<protein>
    <recommendedName>
        <fullName evidence="4">Lipoprotein</fullName>
    </recommendedName>
</protein>
<keyword evidence="3" id="KW-1185">Reference proteome</keyword>
<name>A0ABM8UJC2_9BACT</name>
<reference evidence="2 3" key="1">
    <citation type="submission" date="2021-04" db="EMBL/GenBank/DDBJ databases">
        <authorList>
            <person name="Rodrigo-Torres L."/>
            <person name="Arahal R. D."/>
            <person name="Lucena T."/>
        </authorList>
    </citation>
    <scope>NUCLEOTIDE SEQUENCE [LARGE SCALE GENOMIC DNA]</scope>
    <source>
        <strain evidence="2 3">CECT 9623</strain>
    </source>
</reference>
<evidence type="ECO:0000256" key="1">
    <source>
        <dbReference type="SAM" id="SignalP"/>
    </source>
</evidence>
<dbReference type="EMBL" id="CAJRAU010000001">
    <property type="protein sequence ID" value="CAG5067609.1"/>
    <property type="molecule type" value="Genomic_DNA"/>
</dbReference>
<feature type="chain" id="PRO_5046652128" description="Lipoprotein" evidence="1">
    <location>
        <begin position="21"/>
        <end position="124"/>
    </location>
</feature>
<evidence type="ECO:0008006" key="4">
    <source>
        <dbReference type="Google" id="ProtNLM"/>
    </source>
</evidence>
<feature type="signal peptide" evidence="1">
    <location>
        <begin position="1"/>
        <end position="20"/>
    </location>
</feature>
<gene>
    <name evidence="2" type="ORF">DYBT9623_00330</name>
</gene>
<accession>A0ABM8UJC2</accession>
<sequence length="124" mass="13934">MKVQKLPLLIGLLTILALNACKMDGDPGDINCTEEFRSVGLEVSGEPLTEFYTVRLATSDTLRARSEFVPESRWYWVLDDSYQKLLANRQEVFKFVGKRGSAIVVQEEYTIGADACHIFKVSGK</sequence>
<evidence type="ECO:0000313" key="2">
    <source>
        <dbReference type="EMBL" id="CAG5067609.1"/>
    </source>
</evidence>
<dbReference type="Proteomes" id="UP000679725">
    <property type="component" value="Unassembled WGS sequence"/>
</dbReference>
<organism evidence="2 3">
    <name type="scientific">Dyadobacter linearis</name>
    <dbReference type="NCBI Taxonomy" id="2823330"/>
    <lineage>
        <taxon>Bacteria</taxon>
        <taxon>Pseudomonadati</taxon>
        <taxon>Bacteroidota</taxon>
        <taxon>Cytophagia</taxon>
        <taxon>Cytophagales</taxon>
        <taxon>Spirosomataceae</taxon>
        <taxon>Dyadobacter</taxon>
    </lineage>
</organism>
<proteinExistence type="predicted"/>
<keyword evidence="1" id="KW-0732">Signal</keyword>
<evidence type="ECO:0000313" key="3">
    <source>
        <dbReference type="Proteomes" id="UP000679725"/>
    </source>
</evidence>
<comment type="caution">
    <text evidence="2">The sequence shown here is derived from an EMBL/GenBank/DDBJ whole genome shotgun (WGS) entry which is preliminary data.</text>
</comment>